<dbReference type="PANTHER" id="PTHR11363:SF5">
    <property type="entry name" value="LARGE RIBOSOMAL SUBUNIT PROTEIN UL3"/>
    <property type="match status" value="1"/>
</dbReference>
<dbReference type="SUPFAM" id="SSF50447">
    <property type="entry name" value="Translation proteins"/>
    <property type="match status" value="1"/>
</dbReference>
<dbReference type="FunFam" id="2.40.30.10:FF:000351">
    <property type="entry name" value="Ribosomal protein L3"/>
    <property type="match status" value="1"/>
</dbReference>
<keyword evidence="3 4" id="KW-0687">Ribonucleoprotein</keyword>
<dbReference type="InterPro" id="IPR000597">
    <property type="entry name" value="Ribosomal_uL3"/>
</dbReference>
<dbReference type="GO" id="GO:0006412">
    <property type="term" value="P:translation"/>
    <property type="evidence" value="ECO:0007669"/>
    <property type="project" value="InterPro"/>
</dbReference>
<dbReference type="InterPro" id="IPR019926">
    <property type="entry name" value="Ribosomal_uL3_CS"/>
</dbReference>
<evidence type="ECO:0008006" key="6">
    <source>
        <dbReference type="Google" id="ProtNLM"/>
    </source>
</evidence>
<dbReference type="GO" id="GO:0022625">
    <property type="term" value="C:cytosolic large ribosomal subunit"/>
    <property type="evidence" value="ECO:0007669"/>
    <property type="project" value="TreeGrafter"/>
</dbReference>
<keyword evidence="2 4" id="KW-0689">Ribosomal protein</keyword>
<evidence type="ECO:0000256" key="1">
    <source>
        <dbReference type="ARBA" id="ARBA00006540"/>
    </source>
</evidence>
<accession>A0AAW2H7U4</accession>
<comment type="similarity">
    <text evidence="1 4">Belongs to the universal ribosomal protein uL3 family.</text>
</comment>
<reference evidence="5" key="1">
    <citation type="journal article" date="2024" name="Gigascience">
        <title>Chromosome-level genome of the poultry shaft louse Menopon gallinae provides insight into the host-switching and adaptive evolution of parasitic lice.</title>
        <authorList>
            <person name="Xu Y."/>
            <person name="Ma L."/>
            <person name="Liu S."/>
            <person name="Liang Y."/>
            <person name="Liu Q."/>
            <person name="He Z."/>
            <person name="Tian L."/>
            <person name="Duan Y."/>
            <person name="Cai W."/>
            <person name="Li H."/>
            <person name="Song F."/>
        </authorList>
    </citation>
    <scope>NUCLEOTIDE SEQUENCE</scope>
    <source>
        <strain evidence="5">Cailab_2023a</strain>
    </source>
</reference>
<dbReference type="Pfam" id="PF00297">
    <property type="entry name" value="Ribosomal_L3"/>
    <property type="match status" value="1"/>
</dbReference>
<evidence type="ECO:0000313" key="5">
    <source>
        <dbReference type="EMBL" id="KAL0265899.1"/>
    </source>
</evidence>
<evidence type="ECO:0000256" key="3">
    <source>
        <dbReference type="ARBA" id="ARBA00023274"/>
    </source>
</evidence>
<dbReference type="Gene3D" id="2.40.30.10">
    <property type="entry name" value="Translation factors"/>
    <property type="match status" value="1"/>
</dbReference>
<dbReference type="InterPro" id="IPR044892">
    <property type="entry name" value="Ribosomal_L3_dom_3_arc_sf"/>
</dbReference>
<dbReference type="AlphaFoldDB" id="A0AAW2H7U4"/>
<dbReference type="InterPro" id="IPR045077">
    <property type="entry name" value="L3_arc_euk"/>
</dbReference>
<dbReference type="PROSITE" id="PS00474">
    <property type="entry name" value="RIBOSOMAL_L3"/>
    <property type="match status" value="1"/>
</dbReference>
<evidence type="ECO:0000256" key="4">
    <source>
        <dbReference type="RuleBase" id="RU003905"/>
    </source>
</evidence>
<sequence length="385" mass="43474">MSCRKFEAPRHGSLAYMPRRRARSVKQSIRAFEKDNPEDPIHLTAFYVYKAGMTHVVRNKAMNDKKGTIKEVTESVTILEAPPMVIFGIVGYVNTPQGLKINKTVLSSHINESVLRRFYRKFYLSKKRMFSSERRKAGQKDLDADILVLKNSDVIRVLAHTQVEKIKSIRTKKAHISEIQVNGGSVDDKVEWAVNMLEREVKISDVFSTNEFVDTVGVTKGKGFQGVTKRFGTRILPRKTNKGRRKVACIGAWHPANVLRTVPRAGQLGFHRRTELNKLIYLIGNGKEEIKTDFDPTLKSINPMGGFPHYGLVNNDFLMVKGGVTGPVKRVLAIRKNLIGKTNKENIQIKFIDTSSKIGAGRFQTSEEKRAFFGITKKDISEVVN</sequence>
<dbReference type="GO" id="GO:0003723">
    <property type="term" value="F:RNA binding"/>
    <property type="evidence" value="ECO:0007669"/>
    <property type="project" value="TreeGrafter"/>
</dbReference>
<proteinExistence type="inferred from homology"/>
<dbReference type="EMBL" id="JARGDH010000006">
    <property type="protein sequence ID" value="KAL0265899.1"/>
    <property type="molecule type" value="Genomic_DNA"/>
</dbReference>
<dbReference type="GO" id="GO:0003735">
    <property type="term" value="F:structural constituent of ribosome"/>
    <property type="evidence" value="ECO:0007669"/>
    <property type="project" value="InterPro"/>
</dbReference>
<dbReference type="InterPro" id="IPR009000">
    <property type="entry name" value="Transl_B-barrel_sf"/>
</dbReference>
<dbReference type="PANTHER" id="PTHR11363">
    <property type="entry name" value="60S RIBOSOMAL PROTEIN L3-RELATED"/>
    <property type="match status" value="1"/>
</dbReference>
<dbReference type="Gene3D" id="3.30.1430.10">
    <property type="match status" value="1"/>
</dbReference>
<evidence type="ECO:0000256" key="2">
    <source>
        <dbReference type="ARBA" id="ARBA00022980"/>
    </source>
</evidence>
<dbReference type="Gene3D" id="4.10.960.10">
    <property type="entry name" value="Ribosomal protein L3, domain 3"/>
    <property type="match status" value="1"/>
</dbReference>
<gene>
    <name evidence="5" type="ORF">PYX00_011616</name>
</gene>
<organism evidence="5">
    <name type="scientific">Menopon gallinae</name>
    <name type="common">poultry shaft louse</name>
    <dbReference type="NCBI Taxonomy" id="328185"/>
    <lineage>
        <taxon>Eukaryota</taxon>
        <taxon>Metazoa</taxon>
        <taxon>Ecdysozoa</taxon>
        <taxon>Arthropoda</taxon>
        <taxon>Hexapoda</taxon>
        <taxon>Insecta</taxon>
        <taxon>Pterygota</taxon>
        <taxon>Neoptera</taxon>
        <taxon>Paraneoptera</taxon>
        <taxon>Psocodea</taxon>
        <taxon>Troctomorpha</taxon>
        <taxon>Phthiraptera</taxon>
        <taxon>Amblycera</taxon>
        <taxon>Menoponidae</taxon>
        <taxon>Menopon</taxon>
    </lineage>
</organism>
<name>A0AAW2H7U4_9NEOP</name>
<protein>
    <recommendedName>
        <fullName evidence="6">60S ribosomal protein L3</fullName>
    </recommendedName>
</protein>
<comment type="caution">
    <text evidence="5">The sequence shown here is derived from an EMBL/GenBank/DDBJ whole genome shotgun (WGS) entry which is preliminary data.</text>
</comment>